<gene>
    <name evidence="1" type="ORF">FOQG_19365</name>
</gene>
<accession>X0BZA6</accession>
<sequence>MASISPPRETLGRYCFLSWAGSPALANQAFPLTLAVPTSSTQLTYIKPFEIA</sequence>
<protein>
    <submittedName>
        <fullName evidence="1">Uncharacterized protein</fullName>
    </submittedName>
</protein>
<organism evidence="1 2">
    <name type="scientific">Fusarium oxysporum f. sp. raphani 54005</name>
    <dbReference type="NCBI Taxonomy" id="1089458"/>
    <lineage>
        <taxon>Eukaryota</taxon>
        <taxon>Fungi</taxon>
        <taxon>Dikarya</taxon>
        <taxon>Ascomycota</taxon>
        <taxon>Pezizomycotina</taxon>
        <taxon>Sordariomycetes</taxon>
        <taxon>Hypocreomycetidae</taxon>
        <taxon>Hypocreales</taxon>
        <taxon>Nectriaceae</taxon>
        <taxon>Fusarium</taxon>
        <taxon>Fusarium oxysporum species complex</taxon>
    </lineage>
</organism>
<name>X0BZA6_FUSOX</name>
<dbReference type="AlphaFoldDB" id="X0BZA6"/>
<reference evidence="1 2" key="1">
    <citation type="submission" date="2011-11" db="EMBL/GenBank/DDBJ databases">
        <title>The Genome Sequence of Fusarium oxysporum PHW815.</title>
        <authorList>
            <consortium name="The Broad Institute Genome Sequencing Platform"/>
            <person name="Ma L.-J."/>
            <person name="Gale L.R."/>
            <person name="Schwartz D.C."/>
            <person name="Zhou S."/>
            <person name="Corby-Kistler H."/>
            <person name="Young S.K."/>
            <person name="Zeng Q."/>
            <person name="Gargeya S."/>
            <person name="Fitzgerald M."/>
            <person name="Haas B."/>
            <person name="Abouelleil A."/>
            <person name="Alvarado L."/>
            <person name="Arachchi H.M."/>
            <person name="Berlin A."/>
            <person name="Brown A."/>
            <person name="Chapman S.B."/>
            <person name="Chen Z."/>
            <person name="Dunbar C."/>
            <person name="Freedman E."/>
            <person name="Gearin G."/>
            <person name="Goldberg J."/>
            <person name="Griggs A."/>
            <person name="Gujja S."/>
            <person name="Heiman D."/>
            <person name="Howarth C."/>
            <person name="Larson L."/>
            <person name="Lui A."/>
            <person name="MacDonald P.J.P."/>
            <person name="Montmayeur A."/>
            <person name="Murphy C."/>
            <person name="Neiman D."/>
            <person name="Pearson M."/>
            <person name="Priest M."/>
            <person name="Roberts A."/>
            <person name="Saif S."/>
            <person name="Shea T."/>
            <person name="Shenoy N."/>
            <person name="Sisk P."/>
            <person name="Stolte C."/>
            <person name="Sykes S."/>
            <person name="Wortman J."/>
            <person name="Nusbaum C."/>
            <person name="Birren B."/>
        </authorList>
    </citation>
    <scope>NUCLEOTIDE SEQUENCE [LARGE SCALE GENOMIC DNA]</scope>
    <source>
        <strain evidence="1 2">54005</strain>
    </source>
</reference>
<keyword evidence="2" id="KW-1185">Reference proteome</keyword>
<dbReference type="HOGENOM" id="CLU_3087320_0_0_1"/>
<evidence type="ECO:0000313" key="1">
    <source>
        <dbReference type="EMBL" id="EXK75872.1"/>
    </source>
</evidence>
<evidence type="ECO:0000313" key="2">
    <source>
        <dbReference type="Proteomes" id="UP000030663"/>
    </source>
</evidence>
<dbReference type="Proteomes" id="UP000030663">
    <property type="component" value="Unassembled WGS sequence"/>
</dbReference>
<dbReference type="EMBL" id="KI979747">
    <property type="protein sequence ID" value="EXK75872.1"/>
    <property type="molecule type" value="Genomic_DNA"/>
</dbReference>
<proteinExistence type="predicted"/>